<sequence length="1420" mass="161352">MEEKKYLKRKEKALKEGNREVLAQTCNHLGDFYNQQGRYQCAVKEYEEEAILYSKLGKQLEMAKAHRMVGEMYMLLSDFDNAKSQINTYLKIVKKLQNKVEEQRAFATLGRAHLLHGQALSETTASSSINELRQAERAFLKSLLLTKELTGQISKLEQLDMQARCYLNIGVVKEHMEDFEESIANMEKALKISKSNDIFELTHTCYVSMSLLYHCKKNDPTSALRFCNLALEAAKRLQQKVKKICETLIIKSEILVKAGDFASAKQILTKAYKKNTPDENDRQAIEKSLRIVVKICRTLDELVTTSSIDYEKRKHLYEKLGDYCCNLFNYAKALEYYGKMLECAELNNEAGKSLIPIYVSLYQTYKDNNQYDEALKYLWKEFDLNKDVPKEAFSTLCTIAEVCEMQKQSFWTIHDIYQKAKEQAMLAGDKQNKLEKIVYARLRKLQLKHNMNVLAEELAQEATSRGIDIKSLEDDSDTESENVNSENAAPDSDEDICLEDLTDSDTSDLDETEKPRPHRVTRGTRSLTIKRNNKGETQLHQACIAGNIELVRRLIDQGHVVNVRDHAGWLPLHEACNHGFRDIVELLLDRGASVAINDKGGTSCDGITPLYDACSNGFFDVIELLLERGADATVKTDFGDTCLSSLDKWRHSATLTEGDQAQYEQVRSKLIKTLSKVGICSSQSVKPLTNANVSYSRKDHYKKSDQGLLTDDESSNNTDEEENILPTSSSRLNRSLDKCRTKSPVCAGTVYKNAIEQLKRPLHRQNSSESEMEVGLVTKKHKRGGYMDIEDVDDDSWLIDDIGPDKKRRRFHTTPTKQLRQAIKSPTKDNYVNESNSSRWSRESISPDNDAFQVLLDAATGTSSQQRHKQAKKLSLSRKSSTCSNASGSQTSHRTKPKHQSSLMDSGFCRFRSESPHPYSEDSNDTNTAISIRTEPDSTTASIQLLISPTKSSPIKVQTTQLCLPTTTSFKVKVEDEMLLVPIERKKLNDINMRWLAEEAARRYYNLVGLKPTLRLKTADGFAYEESDLVAVAVEQSMILATVLEWQISPLGQRYEEMCIQLHRDVNKEVLDVLQRAQISNVIHLNDLWLPPIQTEPIFKAVLHQSNLRSLDLSNNFIQNEGCRQLAKALPTLKHLRSLNLSSNLISCDGIEVLLSSASNLNCIEEIILSRNPLRNDCVRIVDRFCSTTAGKSLRKVHLSHCCLTNVYDFDLNFYELVDFDISFNQLKEEALHKILTKLNSSRLQNLNLNYIDAGTKSGCAAFSSRTTERLITFFESGTCEKFRNISLAGWHLSDVDIYKIVLCLSRANDLELFNISDNERLSNSSLHFIFDKVPQLRKLLATNCTRLWDVDNLQRLSQLQNIPNYMSISMGCENAVSDLTQQLSTLWSSLWGDRGKVKKYDNNIILYVNNSDLFHAQSF</sequence>
<evidence type="ECO:0000256" key="11">
    <source>
        <dbReference type="ARBA" id="ARBA00023043"/>
    </source>
</evidence>
<dbReference type="SUPFAM" id="SSF48452">
    <property type="entry name" value="TPR-like"/>
    <property type="match status" value="3"/>
</dbReference>
<evidence type="ECO:0000313" key="17">
    <source>
        <dbReference type="EnsemblMetazoa" id="MDOA003129-PB"/>
    </source>
</evidence>
<dbReference type="PROSITE" id="PS50005">
    <property type="entry name" value="TPR"/>
    <property type="match status" value="1"/>
</dbReference>
<dbReference type="SUPFAM" id="SSF48403">
    <property type="entry name" value="Ankyrin repeat"/>
    <property type="match status" value="1"/>
</dbReference>
<feature type="compositionally biased region" description="Acidic residues" evidence="16">
    <location>
        <begin position="491"/>
        <end position="511"/>
    </location>
</feature>
<dbReference type="Pfam" id="PF12796">
    <property type="entry name" value="Ank_2"/>
    <property type="match status" value="1"/>
</dbReference>
<keyword evidence="13" id="KW-0539">Nucleus</keyword>
<reference evidence="17" key="1">
    <citation type="submission" date="2020-05" db="UniProtKB">
        <authorList>
            <consortium name="EnsemblMetazoa"/>
        </authorList>
    </citation>
    <scope>IDENTIFICATION</scope>
    <source>
        <strain evidence="17">Aabys</strain>
    </source>
</reference>
<dbReference type="SMART" id="SM00368">
    <property type="entry name" value="LRR_RI"/>
    <property type="match status" value="2"/>
</dbReference>
<dbReference type="InterPro" id="IPR011990">
    <property type="entry name" value="TPR-like_helical_dom_sf"/>
</dbReference>
<keyword evidence="18" id="KW-1185">Reference proteome</keyword>
<dbReference type="InterPro" id="IPR036770">
    <property type="entry name" value="Ankyrin_rpt-contain_sf"/>
</dbReference>
<dbReference type="PROSITE" id="PS50297">
    <property type="entry name" value="ANK_REP_REGION"/>
    <property type="match status" value="3"/>
</dbReference>
<evidence type="ECO:0000256" key="14">
    <source>
        <dbReference type="PROSITE-ProRule" id="PRU00023"/>
    </source>
</evidence>
<protein>
    <recommendedName>
        <fullName evidence="4">Tonsoku-like protein</fullName>
    </recommendedName>
</protein>
<dbReference type="GO" id="GO:0031297">
    <property type="term" value="P:replication fork processing"/>
    <property type="evidence" value="ECO:0007669"/>
    <property type="project" value="TreeGrafter"/>
</dbReference>
<dbReference type="PANTHER" id="PTHR46358:SF1">
    <property type="entry name" value="TONSOKU-LIKE PROTEIN"/>
    <property type="match status" value="1"/>
</dbReference>
<dbReference type="STRING" id="7370.A0A1I8MBB4"/>
<dbReference type="InterPro" id="IPR001611">
    <property type="entry name" value="Leu-rich_rpt"/>
</dbReference>
<feature type="repeat" description="ANK" evidence="14">
    <location>
        <begin position="567"/>
        <end position="599"/>
    </location>
</feature>
<organism evidence="17">
    <name type="scientific">Musca domestica</name>
    <name type="common">House fly</name>
    <dbReference type="NCBI Taxonomy" id="7370"/>
    <lineage>
        <taxon>Eukaryota</taxon>
        <taxon>Metazoa</taxon>
        <taxon>Ecdysozoa</taxon>
        <taxon>Arthropoda</taxon>
        <taxon>Hexapoda</taxon>
        <taxon>Insecta</taxon>
        <taxon>Pterygota</taxon>
        <taxon>Neoptera</taxon>
        <taxon>Endopterygota</taxon>
        <taxon>Diptera</taxon>
        <taxon>Brachycera</taxon>
        <taxon>Muscomorpha</taxon>
        <taxon>Muscoidea</taxon>
        <taxon>Muscidae</taxon>
        <taxon>Musca</taxon>
    </lineage>
</organism>
<evidence type="ECO:0000256" key="7">
    <source>
        <dbReference type="ARBA" id="ARBA00022737"/>
    </source>
</evidence>
<dbReference type="EnsemblMetazoa" id="MDOA003129-RB">
    <property type="protein sequence ID" value="MDOA003129-PB"/>
    <property type="gene ID" value="MDOA003129"/>
</dbReference>
<dbReference type="InterPro" id="IPR002110">
    <property type="entry name" value="Ankyrin_rpt"/>
</dbReference>
<dbReference type="OrthoDB" id="273147at2759"/>
<dbReference type="PANTHER" id="PTHR46358">
    <property type="entry name" value="TONSOKU-LIKE PROTEIN"/>
    <property type="match status" value="1"/>
</dbReference>
<feature type="repeat" description="TPR" evidence="15">
    <location>
        <begin position="163"/>
        <end position="196"/>
    </location>
</feature>
<proteinExistence type="inferred from homology"/>
<comment type="similarity">
    <text evidence="3">Belongs to the Tonsoku family.</text>
</comment>
<dbReference type="GO" id="GO:0006325">
    <property type="term" value="P:chromatin organization"/>
    <property type="evidence" value="ECO:0007669"/>
    <property type="project" value="UniProtKB-KW"/>
</dbReference>
<feature type="compositionally biased region" description="Low complexity" evidence="16">
    <location>
        <begin position="833"/>
        <end position="845"/>
    </location>
</feature>
<evidence type="ECO:0000313" key="19">
    <source>
        <dbReference type="RefSeq" id="XP_005181793.1"/>
    </source>
</evidence>
<dbReference type="SUPFAM" id="SSF52047">
    <property type="entry name" value="RNI-like"/>
    <property type="match status" value="1"/>
</dbReference>
<dbReference type="VEuPathDB" id="VectorBase:MDOMA2_013662"/>
<gene>
    <name evidence="17" type="primary">101888007</name>
    <name evidence="19 20" type="synonym">LOC101888007</name>
</gene>
<dbReference type="SMART" id="SM00248">
    <property type="entry name" value="ANK"/>
    <property type="match status" value="3"/>
</dbReference>
<keyword evidence="5" id="KW-0158">Chromosome</keyword>
<evidence type="ECO:0000256" key="2">
    <source>
        <dbReference type="ARBA" id="ARBA00004286"/>
    </source>
</evidence>
<dbReference type="Pfam" id="PF00023">
    <property type="entry name" value="Ank"/>
    <property type="match status" value="1"/>
</dbReference>
<dbReference type="PRINTS" id="PR01415">
    <property type="entry name" value="ANKYRIN"/>
</dbReference>
<evidence type="ECO:0000256" key="9">
    <source>
        <dbReference type="ARBA" id="ARBA00022803"/>
    </source>
</evidence>
<feature type="region of interest" description="Disordered" evidence="16">
    <location>
        <begin position="471"/>
        <end position="524"/>
    </location>
</feature>
<dbReference type="Gene3D" id="1.25.40.10">
    <property type="entry name" value="Tetratricopeptide repeat domain"/>
    <property type="match status" value="2"/>
</dbReference>
<dbReference type="RefSeq" id="XP_005181793.1">
    <property type="nucleotide sequence ID" value="XM_005181736.3"/>
</dbReference>
<dbReference type="Gene3D" id="3.80.10.10">
    <property type="entry name" value="Ribonuclease Inhibitor"/>
    <property type="match status" value="2"/>
</dbReference>
<feature type="repeat" description="ANK" evidence="14">
    <location>
        <begin position="605"/>
        <end position="637"/>
    </location>
</feature>
<evidence type="ECO:0000313" key="20">
    <source>
        <dbReference type="RefSeq" id="XP_011291771.1"/>
    </source>
</evidence>
<dbReference type="InterPro" id="IPR019734">
    <property type="entry name" value="TPR_rpt"/>
</dbReference>
<dbReference type="GO" id="GO:0043596">
    <property type="term" value="C:nuclear replication fork"/>
    <property type="evidence" value="ECO:0007669"/>
    <property type="project" value="TreeGrafter"/>
</dbReference>
<dbReference type="Proteomes" id="UP001652621">
    <property type="component" value="Unplaced"/>
</dbReference>
<dbReference type="KEGG" id="mde:101888007"/>
<dbReference type="Gene3D" id="1.25.40.20">
    <property type="entry name" value="Ankyrin repeat-containing domain"/>
    <property type="match status" value="1"/>
</dbReference>
<keyword evidence="9 15" id="KW-0802">TPR repeat</keyword>
<keyword evidence="8" id="KW-0227">DNA damage</keyword>
<accession>A0A1I8MBB4</accession>
<feature type="region of interest" description="Disordered" evidence="16">
    <location>
        <begin position="808"/>
        <end position="845"/>
    </location>
</feature>
<evidence type="ECO:0000256" key="15">
    <source>
        <dbReference type="PROSITE-ProRule" id="PRU00339"/>
    </source>
</evidence>
<dbReference type="RefSeq" id="XP_011291771.1">
    <property type="nucleotide sequence ID" value="XM_011293469.2"/>
</dbReference>
<dbReference type="Pfam" id="PF13181">
    <property type="entry name" value="TPR_8"/>
    <property type="match status" value="1"/>
</dbReference>
<dbReference type="InterPro" id="IPR032675">
    <property type="entry name" value="LRR_dom_sf"/>
</dbReference>
<evidence type="ECO:0000256" key="5">
    <source>
        <dbReference type="ARBA" id="ARBA00022454"/>
    </source>
</evidence>
<dbReference type="VEuPathDB" id="VectorBase:MDOA003129"/>
<comment type="subcellular location">
    <subcellularLocation>
        <location evidence="2">Chromosome</location>
    </subcellularLocation>
    <subcellularLocation>
        <location evidence="1">Nucleus</location>
    </subcellularLocation>
</comment>
<dbReference type="SMART" id="SM00028">
    <property type="entry name" value="TPR"/>
    <property type="match status" value="5"/>
</dbReference>
<feature type="repeat" description="ANK" evidence="14">
    <location>
        <begin position="534"/>
        <end position="566"/>
    </location>
</feature>
<feature type="compositionally biased region" description="Acidic residues" evidence="16">
    <location>
        <begin position="710"/>
        <end position="723"/>
    </location>
</feature>
<dbReference type="GeneID" id="101888007"/>
<evidence type="ECO:0000256" key="6">
    <source>
        <dbReference type="ARBA" id="ARBA00022614"/>
    </source>
</evidence>
<feature type="compositionally biased region" description="Basic residues" evidence="16">
    <location>
        <begin position="866"/>
        <end position="876"/>
    </location>
</feature>
<keyword evidence="7" id="KW-0677">Repeat</keyword>
<dbReference type="Pfam" id="PF13516">
    <property type="entry name" value="LRR_6"/>
    <property type="match status" value="2"/>
</dbReference>
<feature type="region of interest" description="Disordered" evidence="16">
    <location>
        <begin position="702"/>
        <end position="729"/>
    </location>
</feature>
<evidence type="ECO:0000256" key="8">
    <source>
        <dbReference type="ARBA" id="ARBA00022763"/>
    </source>
</evidence>
<evidence type="ECO:0000256" key="10">
    <source>
        <dbReference type="ARBA" id="ARBA00022853"/>
    </source>
</evidence>
<reference evidence="19 20" key="2">
    <citation type="submission" date="2025-04" db="UniProtKB">
        <authorList>
            <consortium name="RefSeq"/>
        </authorList>
    </citation>
    <scope>IDENTIFICATION</scope>
    <source>
        <strain evidence="19 20">Aabys</strain>
    </source>
</reference>
<dbReference type="EnsemblMetazoa" id="MDOA003129-RA">
    <property type="protein sequence ID" value="MDOA003129-PA"/>
    <property type="gene ID" value="MDOA003129"/>
</dbReference>
<evidence type="ECO:0000256" key="4">
    <source>
        <dbReference type="ARBA" id="ARBA00017829"/>
    </source>
</evidence>
<evidence type="ECO:0000256" key="13">
    <source>
        <dbReference type="ARBA" id="ARBA00023242"/>
    </source>
</evidence>
<evidence type="ECO:0000313" key="18">
    <source>
        <dbReference type="Proteomes" id="UP001652621"/>
    </source>
</evidence>
<evidence type="ECO:0000256" key="3">
    <source>
        <dbReference type="ARBA" id="ARBA00010999"/>
    </source>
</evidence>
<keyword evidence="10" id="KW-0156">Chromatin regulator</keyword>
<dbReference type="eggNOG" id="KOG0504">
    <property type="taxonomic scope" value="Eukaryota"/>
</dbReference>
<dbReference type="InterPro" id="IPR052311">
    <property type="entry name" value="MMS22L-TONSL_complex_comp"/>
</dbReference>
<name>A0A1I8MBB4_MUSDO</name>
<feature type="region of interest" description="Disordered" evidence="16">
    <location>
        <begin position="859"/>
        <end position="929"/>
    </location>
</feature>
<evidence type="ECO:0000256" key="16">
    <source>
        <dbReference type="SAM" id="MobiDB-lite"/>
    </source>
</evidence>
<keyword evidence="11 14" id="KW-0040">ANK repeat</keyword>
<evidence type="ECO:0000256" key="1">
    <source>
        <dbReference type="ARBA" id="ARBA00004123"/>
    </source>
</evidence>
<dbReference type="GO" id="GO:0000724">
    <property type="term" value="P:double-strand break repair via homologous recombination"/>
    <property type="evidence" value="ECO:0007669"/>
    <property type="project" value="TreeGrafter"/>
</dbReference>
<keyword evidence="6" id="KW-0433">Leucine-rich repeat</keyword>
<dbReference type="PROSITE" id="PS50088">
    <property type="entry name" value="ANK_REPEAT"/>
    <property type="match status" value="3"/>
</dbReference>
<evidence type="ECO:0000256" key="12">
    <source>
        <dbReference type="ARBA" id="ARBA00023204"/>
    </source>
</evidence>
<feature type="compositionally biased region" description="Polar residues" evidence="16">
    <location>
        <begin position="877"/>
        <end position="892"/>
    </location>
</feature>
<keyword evidence="12" id="KW-0234">DNA repair</keyword>